<dbReference type="Gene3D" id="2.30.30.60">
    <property type="match status" value="1"/>
</dbReference>
<dbReference type="PANTHER" id="PTHR30221">
    <property type="entry name" value="SMALL-CONDUCTANCE MECHANOSENSITIVE CHANNEL"/>
    <property type="match status" value="1"/>
</dbReference>
<gene>
    <name evidence="10" type="ORF">METZ01_LOCUS242239</name>
</gene>
<proteinExistence type="inferred from homology"/>
<protein>
    <recommendedName>
        <fullName evidence="11">Mechanosensitive ion channel protein</fullName>
    </recommendedName>
</protein>
<dbReference type="GO" id="GO:0008381">
    <property type="term" value="F:mechanosensitive monoatomic ion channel activity"/>
    <property type="evidence" value="ECO:0007669"/>
    <property type="project" value="InterPro"/>
</dbReference>
<evidence type="ECO:0008006" key="11">
    <source>
        <dbReference type="Google" id="ProtNLM"/>
    </source>
</evidence>
<evidence type="ECO:0000259" key="9">
    <source>
        <dbReference type="Pfam" id="PF21082"/>
    </source>
</evidence>
<evidence type="ECO:0000313" key="10">
    <source>
        <dbReference type="EMBL" id="SVB89385.1"/>
    </source>
</evidence>
<dbReference type="Pfam" id="PF21082">
    <property type="entry name" value="MS_channel_3rd"/>
    <property type="match status" value="1"/>
</dbReference>
<dbReference type="SUPFAM" id="SSF82861">
    <property type="entry name" value="Mechanosensitive channel protein MscS (YggB), transmembrane region"/>
    <property type="match status" value="1"/>
</dbReference>
<evidence type="ECO:0000256" key="4">
    <source>
        <dbReference type="ARBA" id="ARBA00022692"/>
    </source>
</evidence>
<feature type="non-terminal residue" evidence="10">
    <location>
        <position position="1"/>
    </location>
</feature>
<comment type="subcellular location">
    <subcellularLocation>
        <location evidence="1">Cell membrane</location>
        <topology evidence="1">Multi-pass membrane protein</topology>
    </subcellularLocation>
</comment>
<evidence type="ECO:0000259" key="8">
    <source>
        <dbReference type="Pfam" id="PF00924"/>
    </source>
</evidence>
<evidence type="ECO:0000256" key="3">
    <source>
        <dbReference type="ARBA" id="ARBA00022475"/>
    </source>
</evidence>
<evidence type="ECO:0000256" key="1">
    <source>
        <dbReference type="ARBA" id="ARBA00004651"/>
    </source>
</evidence>
<dbReference type="InterPro" id="IPR045275">
    <property type="entry name" value="MscS_archaea/bacteria_type"/>
</dbReference>
<evidence type="ECO:0000256" key="6">
    <source>
        <dbReference type="ARBA" id="ARBA00023136"/>
    </source>
</evidence>
<dbReference type="PANTHER" id="PTHR30221:SF1">
    <property type="entry name" value="SMALL-CONDUCTANCE MECHANOSENSITIVE CHANNEL"/>
    <property type="match status" value="1"/>
</dbReference>
<dbReference type="SUPFAM" id="SSF82689">
    <property type="entry name" value="Mechanosensitive channel protein MscS (YggB), C-terminal domain"/>
    <property type="match status" value="1"/>
</dbReference>
<comment type="similarity">
    <text evidence="2">Belongs to the MscS (TC 1.A.23) family.</text>
</comment>
<evidence type="ECO:0000256" key="7">
    <source>
        <dbReference type="SAM" id="Phobius"/>
    </source>
</evidence>
<feature type="transmembrane region" description="Helical" evidence="7">
    <location>
        <begin position="164"/>
        <end position="192"/>
    </location>
</feature>
<dbReference type="AlphaFoldDB" id="A0A382HQS1"/>
<organism evidence="10">
    <name type="scientific">marine metagenome</name>
    <dbReference type="NCBI Taxonomy" id="408172"/>
    <lineage>
        <taxon>unclassified sequences</taxon>
        <taxon>metagenomes</taxon>
        <taxon>ecological metagenomes</taxon>
    </lineage>
</organism>
<keyword evidence="6 7" id="KW-0472">Membrane</keyword>
<dbReference type="InterPro" id="IPR023408">
    <property type="entry name" value="MscS_beta-dom_sf"/>
</dbReference>
<dbReference type="Gene3D" id="1.10.287.1260">
    <property type="match status" value="1"/>
</dbReference>
<keyword evidence="3" id="KW-1003">Cell membrane</keyword>
<dbReference type="EMBL" id="UINC01062603">
    <property type="protein sequence ID" value="SVB89385.1"/>
    <property type="molecule type" value="Genomic_DNA"/>
</dbReference>
<feature type="transmembrane region" description="Helical" evidence="7">
    <location>
        <begin position="20"/>
        <end position="41"/>
    </location>
</feature>
<feature type="transmembrane region" description="Helical" evidence="7">
    <location>
        <begin position="92"/>
        <end position="115"/>
    </location>
</feature>
<dbReference type="InterPro" id="IPR011014">
    <property type="entry name" value="MscS_channel_TM-2"/>
</dbReference>
<sequence length="356" mass="40006">TLDMSWIQDNLIPFLEYSFIQSALIVIGAVIVAKIADIIFTRIFRQLVSKSQTSLDDKIVDLLHRPIFYSIIFIGLSIAVKRAGFPDYIDYALVGIFKTITILLWFVILTRIFVLSMEWASGRTSSKLLQVKTLPLFNNLGKILITLFGIYFICLAWSVNINGWLASAGVLGIVLGLAAKDTVANFFAGIFLMADSPFKEGDYILLDTGERGYVKNMGIRSTRIMTRDDIEITIPNSVIASSKIVNESGGPAEIERVRITLQVAYGSDIDNVKELLKSIAVENSNVMDDPEPRVRFREFADSGLKLQLLFWIYKPEIRGRTVDEVNTEIYKQFAQNNISIPYPTMNVIIPEKADVK</sequence>
<feature type="transmembrane region" description="Helical" evidence="7">
    <location>
        <begin position="136"/>
        <end position="158"/>
    </location>
</feature>
<keyword evidence="5 7" id="KW-1133">Transmembrane helix</keyword>
<name>A0A382HQS1_9ZZZZ</name>
<dbReference type="GO" id="GO:0005886">
    <property type="term" value="C:plasma membrane"/>
    <property type="evidence" value="ECO:0007669"/>
    <property type="project" value="UniProtKB-SubCell"/>
</dbReference>
<accession>A0A382HQS1</accession>
<dbReference type="Pfam" id="PF00924">
    <property type="entry name" value="MS_channel_2nd"/>
    <property type="match status" value="1"/>
</dbReference>
<feature type="transmembrane region" description="Helical" evidence="7">
    <location>
        <begin position="62"/>
        <end position="80"/>
    </location>
</feature>
<dbReference type="InterPro" id="IPR006685">
    <property type="entry name" value="MscS_channel_2nd"/>
</dbReference>
<keyword evidence="4 7" id="KW-0812">Transmembrane</keyword>
<feature type="domain" description="Mechanosensitive ion channel MscS C-terminal" evidence="9">
    <location>
        <begin position="257"/>
        <end position="340"/>
    </location>
</feature>
<dbReference type="InterPro" id="IPR011066">
    <property type="entry name" value="MscS_channel_C_sf"/>
</dbReference>
<reference evidence="10" key="1">
    <citation type="submission" date="2018-05" db="EMBL/GenBank/DDBJ databases">
        <authorList>
            <person name="Lanie J.A."/>
            <person name="Ng W.-L."/>
            <person name="Kazmierczak K.M."/>
            <person name="Andrzejewski T.M."/>
            <person name="Davidsen T.M."/>
            <person name="Wayne K.J."/>
            <person name="Tettelin H."/>
            <person name="Glass J.I."/>
            <person name="Rusch D."/>
            <person name="Podicherti R."/>
            <person name="Tsui H.-C.T."/>
            <person name="Winkler M.E."/>
        </authorList>
    </citation>
    <scope>NUCLEOTIDE SEQUENCE</scope>
</reference>
<evidence type="ECO:0000256" key="5">
    <source>
        <dbReference type="ARBA" id="ARBA00022989"/>
    </source>
</evidence>
<dbReference type="InterPro" id="IPR049278">
    <property type="entry name" value="MS_channel_C"/>
</dbReference>
<feature type="domain" description="Mechanosensitive ion channel MscS" evidence="8">
    <location>
        <begin position="181"/>
        <end position="248"/>
    </location>
</feature>
<dbReference type="SUPFAM" id="SSF50182">
    <property type="entry name" value="Sm-like ribonucleoproteins"/>
    <property type="match status" value="1"/>
</dbReference>
<dbReference type="InterPro" id="IPR010920">
    <property type="entry name" value="LSM_dom_sf"/>
</dbReference>
<evidence type="ECO:0000256" key="2">
    <source>
        <dbReference type="ARBA" id="ARBA00008017"/>
    </source>
</evidence>
<dbReference type="Gene3D" id="3.30.70.100">
    <property type="match status" value="1"/>
</dbReference>